<dbReference type="Proteomes" id="UP001497382">
    <property type="component" value="Unassembled WGS sequence"/>
</dbReference>
<gene>
    <name evidence="1" type="ORF">LARSCL_LOCUS6</name>
</gene>
<protein>
    <submittedName>
        <fullName evidence="1">Uncharacterized protein</fullName>
    </submittedName>
</protein>
<name>A0AAV1YQC8_9ARAC</name>
<keyword evidence="2" id="KW-1185">Reference proteome</keyword>
<evidence type="ECO:0000313" key="1">
    <source>
        <dbReference type="EMBL" id="CAL1260732.1"/>
    </source>
</evidence>
<comment type="caution">
    <text evidence="1">The sequence shown here is derived from an EMBL/GenBank/DDBJ whole genome shotgun (WGS) entry which is preliminary data.</text>
</comment>
<organism evidence="1 2">
    <name type="scientific">Larinioides sclopetarius</name>
    <dbReference type="NCBI Taxonomy" id="280406"/>
    <lineage>
        <taxon>Eukaryota</taxon>
        <taxon>Metazoa</taxon>
        <taxon>Ecdysozoa</taxon>
        <taxon>Arthropoda</taxon>
        <taxon>Chelicerata</taxon>
        <taxon>Arachnida</taxon>
        <taxon>Araneae</taxon>
        <taxon>Araneomorphae</taxon>
        <taxon>Entelegynae</taxon>
        <taxon>Araneoidea</taxon>
        <taxon>Araneidae</taxon>
        <taxon>Larinioides</taxon>
    </lineage>
</organism>
<evidence type="ECO:0000313" key="2">
    <source>
        <dbReference type="Proteomes" id="UP001497382"/>
    </source>
</evidence>
<accession>A0AAV1YQC8</accession>
<dbReference type="EMBL" id="CAXIEN010000001">
    <property type="protein sequence ID" value="CAL1260732.1"/>
    <property type="molecule type" value="Genomic_DNA"/>
</dbReference>
<proteinExistence type="predicted"/>
<reference evidence="1 2" key="1">
    <citation type="submission" date="2024-04" db="EMBL/GenBank/DDBJ databases">
        <authorList>
            <person name="Rising A."/>
            <person name="Reimegard J."/>
            <person name="Sonavane S."/>
            <person name="Akerstrom W."/>
            <person name="Nylinder S."/>
            <person name="Hedman E."/>
            <person name="Kallberg Y."/>
        </authorList>
    </citation>
    <scope>NUCLEOTIDE SEQUENCE [LARGE SCALE GENOMIC DNA]</scope>
</reference>
<sequence>MLATHHHAIAADIRVAARDHAMWLYDNRYSQLGEALRVTSQTTRYSSLLERRFRILILEMPVFRLT</sequence>
<dbReference type="AlphaFoldDB" id="A0AAV1YQC8"/>